<dbReference type="AlphaFoldDB" id="A0AAD5SE06"/>
<dbReference type="GO" id="GO:0019843">
    <property type="term" value="F:rRNA binding"/>
    <property type="evidence" value="ECO:0007669"/>
    <property type="project" value="InterPro"/>
</dbReference>
<evidence type="ECO:0000256" key="5">
    <source>
        <dbReference type="ARBA" id="ARBA00023242"/>
    </source>
</evidence>
<dbReference type="GO" id="GO:0006364">
    <property type="term" value="P:rRNA processing"/>
    <property type="evidence" value="ECO:0007669"/>
    <property type="project" value="InterPro"/>
</dbReference>
<comment type="caution">
    <text evidence="8">The sequence shown here is derived from an EMBL/GenBank/DDBJ whole genome shotgun (WGS) entry which is preliminary data.</text>
</comment>
<accession>A0AAD5SE06</accession>
<comment type="function">
    <text evidence="1">Required for biogenesis of the 60S ribosomal subunit.</text>
</comment>
<keyword evidence="9" id="KW-1185">Reference proteome</keyword>
<dbReference type="InterPro" id="IPR026532">
    <property type="entry name" value="BRX1"/>
</dbReference>
<dbReference type="Pfam" id="PF04427">
    <property type="entry name" value="Brix"/>
    <property type="match status" value="1"/>
</dbReference>
<dbReference type="FunFam" id="3.40.50.10480:FF:000003">
    <property type="entry name" value="Ribosome biogenesis protein BRX1"/>
    <property type="match status" value="1"/>
</dbReference>
<reference evidence="8" key="1">
    <citation type="submission" date="2020-05" db="EMBL/GenBank/DDBJ databases">
        <title>Phylogenomic resolution of chytrid fungi.</title>
        <authorList>
            <person name="Stajich J.E."/>
            <person name="Amses K."/>
            <person name="Simmons R."/>
            <person name="Seto K."/>
            <person name="Myers J."/>
            <person name="Bonds A."/>
            <person name="Quandt C.A."/>
            <person name="Barry K."/>
            <person name="Liu P."/>
            <person name="Grigoriev I."/>
            <person name="Longcore J.E."/>
            <person name="James T.Y."/>
        </authorList>
    </citation>
    <scope>NUCLEOTIDE SEQUENCE</scope>
    <source>
        <strain evidence="8">JEL0318</strain>
    </source>
</reference>
<evidence type="ECO:0000256" key="4">
    <source>
        <dbReference type="ARBA" id="ARBA00022517"/>
    </source>
</evidence>
<feature type="region of interest" description="Disordered" evidence="6">
    <location>
        <begin position="1"/>
        <end position="152"/>
    </location>
</feature>
<evidence type="ECO:0000313" key="8">
    <source>
        <dbReference type="EMBL" id="KAJ3053347.1"/>
    </source>
</evidence>
<comment type="similarity">
    <text evidence="3">Belongs to the BRX1 family.</text>
</comment>
<evidence type="ECO:0000256" key="1">
    <source>
        <dbReference type="ARBA" id="ARBA00003439"/>
    </source>
</evidence>
<protein>
    <submittedName>
        <fullName evidence="8">Ribosome biogenesis protein brx1</fullName>
    </submittedName>
</protein>
<evidence type="ECO:0000256" key="6">
    <source>
        <dbReference type="SAM" id="MobiDB-lite"/>
    </source>
</evidence>
<comment type="subcellular location">
    <subcellularLocation>
        <location evidence="2">Nucleus</location>
        <location evidence="2">Nucleolus</location>
    </subcellularLocation>
</comment>
<name>A0AAD5SE06_9FUNG</name>
<feature type="domain" description="Brix" evidence="7">
    <location>
        <begin position="157"/>
        <end position="356"/>
    </location>
</feature>
<dbReference type="Proteomes" id="UP001212841">
    <property type="component" value="Unassembled WGS sequence"/>
</dbReference>
<dbReference type="SUPFAM" id="SSF52954">
    <property type="entry name" value="Class II aaRS ABD-related"/>
    <property type="match status" value="1"/>
</dbReference>
<gene>
    <name evidence="8" type="primary">BRX1</name>
    <name evidence="8" type="ORF">HK097_004485</name>
</gene>
<dbReference type="PANTHER" id="PTHR13634:SF0">
    <property type="entry name" value="RIBOSOME BIOGENESIS PROTEIN BRX1 HOMOLOG"/>
    <property type="match status" value="1"/>
</dbReference>
<feature type="compositionally biased region" description="Acidic residues" evidence="6">
    <location>
        <begin position="103"/>
        <end position="142"/>
    </location>
</feature>
<keyword evidence="5" id="KW-0539">Nucleus</keyword>
<dbReference type="PANTHER" id="PTHR13634">
    <property type="entry name" value="RIBOSOME BIOGENESIS PROTEIN BRIX"/>
    <property type="match status" value="1"/>
</dbReference>
<dbReference type="InterPro" id="IPR007109">
    <property type="entry name" value="Brix"/>
</dbReference>
<dbReference type="PROSITE" id="PS50833">
    <property type="entry name" value="BRIX"/>
    <property type="match status" value="1"/>
</dbReference>
<feature type="compositionally biased region" description="Basic and acidic residues" evidence="6">
    <location>
        <begin position="29"/>
        <end position="40"/>
    </location>
</feature>
<dbReference type="GO" id="GO:0000027">
    <property type="term" value="P:ribosomal large subunit assembly"/>
    <property type="evidence" value="ECO:0007669"/>
    <property type="project" value="TreeGrafter"/>
</dbReference>
<dbReference type="SMART" id="SM00879">
    <property type="entry name" value="Brix"/>
    <property type="match status" value="1"/>
</dbReference>
<evidence type="ECO:0000259" key="7">
    <source>
        <dbReference type="PROSITE" id="PS50833"/>
    </source>
</evidence>
<dbReference type="EMBL" id="JADGJD010000215">
    <property type="protein sequence ID" value="KAJ3053347.1"/>
    <property type="molecule type" value="Genomic_DNA"/>
</dbReference>
<dbReference type="GO" id="GO:0005730">
    <property type="term" value="C:nucleolus"/>
    <property type="evidence" value="ECO:0007669"/>
    <property type="project" value="UniProtKB-SubCell"/>
</dbReference>
<organism evidence="8 9">
    <name type="scientific">Rhizophlyctis rosea</name>
    <dbReference type="NCBI Taxonomy" id="64517"/>
    <lineage>
        <taxon>Eukaryota</taxon>
        <taxon>Fungi</taxon>
        <taxon>Fungi incertae sedis</taxon>
        <taxon>Chytridiomycota</taxon>
        <taxon>Chytridiomycota incertae sedis</taxon>
        <taxon>Chytridiomycetes</taxon>
        <taxon>Rhizophlyctidales</taxon>
        <taxon>Rhizophlyctidaceae</taxon>
        <taxon>Rhizophlyctis</taxon>
    </lineage>
</organism>
<evidence type="ECO:0000256" key="2">
    <source>
        <dbReference type="ARBA" id="ARBA00004604"/>
    </source>
</evidence>
<sequence>MAGPKSLSKQKQRRPPTAVSKSQKSPKKRTIEDVDVVDRQPRKRKEIVSVDLGGGNSDMEGDDASSGGSDNDFEAEDGEDEEEGGGVVAMGRKALLMMQGGESGEEEEEGDEEMAEEEAEEDEDEDEEMEDAEEGDEEEDDDAPRAFPKPEPYRIKQRVLMLSSRGITHRYRHLLTDLQALLPHSKKDAKLDQKGSLDVINELAELNNCNNAIYFEVRKHTDLYMWMSKTPNGPSVKFHVQNVHTMDELRMTGNCLKGSRPILSFDKNFDEQPHYQLLKEMFTQVFGTPRTSRKIKPFFDHILSFSITDNKIWFRNYQIVEKQDSASSKKQPDITLVEIGPRFVMSIMRIFDGSFGGSTLFENSDFVSPNMVRRLRKNEKSTEYRKRSEAILSREEKMKSNRVEEDPLMSVFK</sequence>
<evidence type="ECO:0000256" key="3">
    <source>
        <dbReference type="ARBA" id="ARBA00006369"/>
    </source>
</evidence>
<keyword evidence="4" id="KW-0690">Ribosome biogenesis</keyword>
<evidence type="ECO:0000313" key="9">
    <source>
        <dbReference type="Proteomes" id="UP001212841"/>
    </source>
</evidence>
<proteinExistence type="inferred from homology"/>
<feature type="compositionally biased region" description="Acidic residues" evidence="6">
    <location>
        <begin position="71"/>
        <end position="84"/>
    </location>
</feature>
<dbReference type="Gene3D" id="3.40.50.10480">
    <property type="entry name" value="Probable brix-domain ribosomal biogenesis protein"/>
    <property type="match status" value="1"/>
</dbReference>